<accession>A0A4R0REM8</accession>
<reference evidence="2 3" key="1">
    <citation type="submission" date="2018-11" db="EMBL/GenBank/DDBJ databases">
        <title>Genome assembly of Steccherinum ochraceum LE-BIN_3174, the white-rot fungus of the Steccherinaceae family (The Residual Polyporoid clade, Polyporales, Basidiomycota).</title>
        <authorList>
            <person name="Fedorova T.V."/>
            <person name="Glazunova O.A."/>
            <person name="Landesman E.O."/>
            <person name="Moiseenko K.V."/>
            <person name="Psurtseva N.V."/>
            <person name="Savinova O.S."/>
            <person name="Shakhova N.V."/>
            <person name="Tyazhelova T.V."/>
            <person name="Vasina D.V."/>
        </authorList>
    </citation>
    <scope>NUCLEOTIDE SEQUENCE [LARGE SCALE GENOMIC DNA]</scope>
    <source>
        <strain evidence="2 3">LE-BIN_3174</strain>
    </source>
</reference>
<gene>
    <name evidence="2" type="ORF">EIP91_004594</name>
</gene>
<dbReference type="AlphaFoldDB" id="A0A4R0REM8"/>
<dbReference type="Gene3D" id="2.60.40.640">
    <property type="match status" value="1"/>
</dbReference>
<dbReference type="STRING" id="92696.A0A4R0REM8"/>
<proteinExistence type="predicted"/>
<protein>
    <recommendedName>
        <fullName evidence="4">Arrestin-like N-terminal domain-containing protein</fullName>
    </recommendedName>
</protein>
<feature type="region of interest" description="Disordered" evidence="1">
    <location>
        <begin position="1"/>
        <end position="34"/>
    </location>
</feature>
<dbReference type="InterPro" id="IPR014756">
    <property type="entry name" value="Ig_E-set"/>
</dbReference>
<dbReference type="OrthoDB" id="3261578at2759"/>
<comment type="caution">
    <text evidence="2">The sequence shown here is derived from an EMBL/GenBank/DDBJ whole genome shotgun (WGS) entry which is preliminary data.</text>
</comment>
<evidence type="ECO:0000313" key="3">
    <source>
        <dbReference type="Proteomes" id="UP000292702"/>
    </source>
</evidence>
<dbReference type="SUPFAM" id="SSF81296">
    <property type="entry name" value="E set domains"/>
    <property type="match status" value="1"/>
</dbReference>
<organism evidence="2 3">
    <name type="scientific">Steccherinum ochraceum</name>
    <dbReference type="NCBI Taxonomy" id="92696"/>
    <lineage>
        <taxon>Eukaryota</taxon>
        <taxon>Fungi</taxon>
        <taxon>Dikarya</taxon>
        <taxon>Basidiomycota</taxon>
        <taxon>Agaricomycotina</taxon>
        <taxon>Agaricomycetes</taxon>
        <taxon>Polyporales</taxon>
        <taxon>Steccherinaceae</taxon>
        <taxon>Steccherinum</taxon>
    </lineage>
</organism>
<dbReference type="Proteomes" id="UP000292702">
    <property type="component" value="Unassembled WGS sequence"/>
</dbReference>
<feature type="compositionally biased region" description="Polar residues" evidence="1">
    <location>
        <begin position="1"/>
        <end position="20"/>
    </location>
</feature>
<evidence type="ECO:0008006" key="4">
    <source>
        <dbReference type="Google" id="ProtNLM"/>
    </source>
</evidence>
<sequence length="389" mass="43083">MATAVSLQPPSVDSLPSYTPRSGPLNFDVHNRSPDRHNDHAYHLVKNGKQWLTLSLRSQAGNDDKTPRFNQGHPITGSVRLALTNEAVIRSVSIMVTGELTSPAYYSRFLTMTRQLFVSDTNEVDLTLRDAPKAFAGKLKGEHTWPFSIRLPKGVCIVLSDAVKHNFRLPPTLTDLQSKAQIHYRVVVRVKKGLLNSDTRLSTEFTYTPLLRPTEPSILRQIAYLENQPLVGPEGDLEGWKSVEPFILTGKVFNARPVTAECTALDLLSIPVNSLEVVSPEDCHPEAVSTAVWWAAQERGGNTRERRVLHGEVNIPQDAPPSCRIVNFKLQYAITFLHLKAVGFTPSFPDGRKAALQYLHSEPIEVVTVPAHGPPQTSSLPPVYDAIPT</sequence>
<evidence type="ECO:0000313" key="2">
    <source>
        <dbReference type="EMBL" id="TCD64045.1"/>
    </source>
</evidence>
<name>A0A4R0REM8_9APHY</name>
<dbReference type="EMBL" id="RWJN01000259">
    <property type="protein sequence ID" value="TCD64045.1"/>
    <property type="molecule type" value="Genomic_DNA"/>
</dbReference>
<dbReference type="InterPro" id="IPR014752">
    <property type="entry name" value="Arrestin-like_C"/>
</dbReference>
<keyword evidence="3" id="KW-1185">Reference proteome</keyword>
<evidence type="ECO:0000256" key="1">
    <source>
        <dbReference type="SAM" id="MobiDB-lite"/>
    </source>
</evidence>